<keyword evidence="4 11" id="KW-1133">Transmembrane helix</keyword>
<feature type="domain" description="G-protein coupled receptors family 1 profile" evidence="12">
    <location>
        <begin position="48"/>
        <end position="293"/>
    </location>
</feature>
<evidence type="ECO:0000256" key="1">
    <source>
        <dbReference type="ARBA" id="ARBA00004651"/>
    </source>
</evidence>
<keyword evidence="6 11" id="KW-0472">Membrane</keyword>
<proteinExistence type="predicted"/>
<evidence type="ECO:0000256" key="3">
    <source>
        <dbReference type="ARBA" id="ARBA00022692"/>
    </source>
</evidence>
<dbReference type="PANTHER" id="PTHR24246:SF27">
    <property type="entry name" value="ADENOSINE RECEPTOR, ISOFORM A"/>
    <property type="match status" value="1"/>
</dbReference>
<dbReference type="GO" id="GO:0004930">
    <property type="term" value="F:G protein-coupled receptor activity"/>
    <property type="evidence" value="ECO:0007669"/>
    <property type="project" value="UniProtKB-KW"/>
</dbReference>
<feature type="region of interest" description="Disordered" evidence="10">
    <location>
        <begin position="315"/>
        <end position="354"/>
    </location>
</feature>
<gene>
    <name evidence="14 15" type="primary">LOC116302314</name>
</gene>
<keyword evidence="13" id="KW-1185">Reference proteome</keyword>
<feature type="transmembrane region" description="Helical" evidence="11">
    <location>
        <begin position="105"/>
        <end position="128"/>
    </location>
</feature>
<dbReference type="RefSeq" id="XP_031567454.1">
    <property type="nucleotide sequence ID" value="XM_031711594.1"/>
</dbReference>
<comment type="subcellular location">
    <subcellularLocation>
        <location evidence="1">Cell membrane</location>
        <topology evidence="1">Multi-pass membrane protein</topology>
    </subcellularLocation>
</comment>
<evidence type="ECO:0000256" key="7">
    <source>
        <dbReference type="ARBA" id="ARBA00023170"/>
    </source>
</evidence>
<protein>
    <submittedName>
        <fullName evidence="14 15">Neuromedin-U receptor 2-like</fullName>
    </submittedName>
</protein>
<dbReference type="PANTHER" id="PTHR24246">
    <property type="entry name" value="OLFACTORY RECEPTOR AND ADENOSINE RECEPTOR"/>
    <property type="match status" value="1"/>
</dbReference>
<feature type="compositionally biased region" description="Polar residues" evidence="10">
    <location>
        <begin position="342"/>
        <end position="354"/>
    </location>
</feature>
<keyword evidence="7" id="KW-0675">Receptor</keyword>
<evidence type="ECO:0000313" key="15">
    <source>
        <dbReference type="RefSeq" id="XP_031567456.1"/>
    </source>
</evidence>
<evidence type="ECO:0000256" key="10">
    <source>
        <dbReference type="SAM" id="MobiDB-lite"/>
    </source>
</evidence>
<dbReference type="PRINTS" id="PR00237">
    <property type="entry name" value="GPCRRHODOPSN"/>
</dbReference>
<dbReference type="PROSITE" id="PS50262">
    <property type="entry name" value="G_PROTEIN_RECEP_F1_2"/>
    <property type="match status" value="1"/>
</dbReference>
<dbReference type="SMART" id="SM01381">
    <property type="entry name" value="7TM_GPCR_Srsx"/>
    <property type="match status" value="1"/>
</dbReference>
<dbReference type="OrthoDB" id="9046662at2759"/>
<feature type="transmembrane region" description="Helical" evidence="11">
    <location>
        <begin position="69"/>
        <end position="93"/>
    </location>
</feature>
<evidence type="ECO:0000256" key="8">
    <source>
        <dbReference type="ARBA" id="ARBA00023180"/>
    </source>
</evidence>
<feature type="transmembrane region" description="Helical" evidence="11">
    <location>
        <begin position="192"/>
        <end position="216"/>
    </location>
</feature>
<dbReference type="GO" id="GO:0005886">
    <property type="term" value="C:plasma membrane"/>
    <property type="evidence" value="ECO:0007669"/>
    <property type="project" value="UniProtKB-SubCell"/>
</dbReference>
<evidence type="ECO:0000256" key="4">
    <source>
        <dbReference type="ARBA" id="ARBA00022989"/>
    </source>
</evidence>
<dbReference type="SUPFAM" id="SSF81321">
    <property type="entry name" value="Family A G protein-coupled receptor-like"/>
    <property type="match status" value="1"/>
</dbReference>
<evidence type="ECO:0000313" key="14">
    <source>
        <dbReference type="RefSeq" id="XP_031567454.1"/>
    </source>
</evidence>
<keyword evidence="3 11" id="KW-0812">Transmembrane</keyword>
<dbReference type="AlphaFoldDB" id="A0A6P8IKY7"/>
<dbReference type="InterPro" id="IPR000276">
    <property type="entry name" value="GPCR_Rhodpsn"/>
</dbReference>
<feature type="transmembrane region" description="Helical" evidence="11">
    <location>
        <begin position="245"/>
        <end position="267"/>
    </location>
</feature>
<evidence type="ECO:0000256" key="9">
    <source>
        <dbReference type="ARBA" id="ARBA00023224"/>
    </source>
</evidence>
<evidence type="ECO:0000313" key="13">
    <source>
        <dbReference type="Proteomes" id="UP000515163"/>
    </source>
</evidence>
<evidence type="ECO:0000259" key="12">
    <source>
        <dbReference type="PROSITE" id="PS50262"/>
    </source>
</evidence>
<keyword evidence="2" id="KW-1003">Cell membrane</keyword>
<sequence>MATSNDSSTPSPQVANQTKPVLFRHCTGESSHIQIILIVIVMATSIFGNGAICGLLIRFRSLRTVPNILVANLALIDVINAMTNMPLFIMWYLCQVTFLKGPAVSWFIVSWYVLFMYLTVASLVVLMLDRYGAIVHGLRYHSWKTKNKAVIAVFCIWGSAVSYTFGMFSLGLDINVGEKPVWIYRKYYFKNFGRSFLIPGYLVPFAVIVVLGFLIWREVRLSSRQIGPQSNMGKRVRSDVETAKTLGITIVAYFWMGCFPVLLHSIARLHGSWIHYLAFFFIFMNSMANPVIYSLRTRRFRQAFMLLLREPCGTSQPTDSRFRQAHTSSTGTGMTTIGGSTKCNGASTPDNRVF</sequence>
<feature type="transmembrane region" description="Helical" evidence="11">
    <location>
        <begin position="33"/>
        <end position="57"/>
    </location>
</feature>
<dbReference type="InterPro" id="IPR017452">
    <property type="entry name" value="GPCR_Rhodpsn_7TM"/>
</dbReference>
<dbReference type="Gene3D" id="1.20.1070.10">
    <property type="entry name" value="Rhodopsin 7-helix transmembrane proteins"/>
    <property type="match status" value="1"/>
</dbReference>
<dbReference type="GeneID" id="116302314"/>
<evidence type="ECO:0000256" key="2">
    <source>
        <dbReference type="ARBA" id="ARBA00022475"/>
    </source>
</evidence>
<dbReference type="Pfam" id="PF00001">
    <property type="entry name" value="7tm_1"/>
    <property type="match status" value="1"/>
</dbReference>
<dbReference type="RefSeq" id="XP_031567456.1">
    <property type="nucleotide sequence ID" value="XM_031711596.1"/>
</dbReference>
<dbReference type="CDD" id="cd00637">
    <property type="entry name" value="7tm_classA_rhodopsin-like"/>
    <property type="match status" value="1"/>
</dbReference>
<keyword evidence="5" id="KW-0297">G-protein coupled receptor</keyword>
<dbReference type="KEGG" id="aten:116302314"/>
<keyword evidence="9" id="KW-0807">Transducer</keyword>
<keyword evidence="8" id="KW-0325">Glycoprotein</keyword>
<feature type="transmembrane region" description="Helical" evidence="11">
    <location>
        <begin position="273"/>
        <end position="295"/>
    </location>
</feature>
<evidence type="ECO:0000256" key="5">
    <source>
        <dbReference type="ARBA" id="ARBA00023040"/>
    </source>
</evidence>
<evidence type="ECO:0000256" key="6">
    <source>
        <dbReference type="ARBA" id="ARBA00023136"/>
    </source>
</evidence>
<dbReference type="Proteomes" id="UP000515163">
    <property type="component" value="Unplaced"/>
</dbReference>
<organism evidence="13 14">
    <name type="scientific">Actinia tenebrosa</name>
    <name type="common">Australian red waratah sea anemone</name>
    <dbReference type="NCBI Taxonomy" id="6105"/>
    <lineage>
        <taxon>Eukaryota</taxon>
        <taxon>Metazoa</taxon>
        <taxon>Cnidaria</taxon>
        <taxon>Anthozoa</taxon>
        <taxon>Hexacorallia</taxon>
        <taxon>Actiniaria</taxon>
        <taxon>Actiniidae</taxon>
        <taxon>Actinia</taxon>
    </lineage>
</organism>
<feature type="transmembrane region" description="Helical" evidence="11">
    <location>
        <begin position="149"/>
        <end position="172"/>
    </location>
</feature>
<evidence type="ECO:0000256" key="11">
    <source>
        <dbReference type="SAM" id="Phobius"/>
    </source>
</evidence>
<name>A0A6P8IKY7_ACTTE</name>
<reference evidence="14 15" key="1">
    <citation type="submission" date="2025-04" db="UniProtKB">
        <authorList>
            <consortium name="RefSeq"/>
        </authorList>
    </citation>
    <scope>IDENTIFICATION</scope>
    <source>
        <tissue evidence="14 15">Tentacle</tissue>
    </source>
</reference>
<feature type="compositionally biased region" description="Low complexity" evidence="10">
    <location>
        <begin position="327"/>
        <end position="341"/>
    </location>
</feature>
<accession>A0A6P8IKY7</accession>